<gene>
    <name evidence="3" type="ORF">HS088_TW05G00637</name>
</gene>
<dbReference type="PANTHER" id="PTHR37234">
    <property type="entry name" value="OS03G0319200 PROTEIN"/>
    <property type="match status" value="1"/>
</dbReference>
<proteinExistence type="predicted"/>
<evidence type="ECO:0000313" key="3">
    <source>
        <dbReference type="EMBL" id="KAF5747907.1"/>
    </source>
</evidence>
<organism evidence="3 4">
    <name type="scientific">Tripterygium wilfordii</name>
    <name type="common">Thunder God vine</name>
    <dbReference type="NCBI Taxonomy" id="458696"/>
    <lineage>
        <taxon>Eukaryota</taxon>
        <taxon>Viridiplantae</taxon>
        <taxon>Streptophyta</taxon>
        <taxon>Embryophyta</taxon>
        <taxon>Tracheophyta</taxon>
        <taxon>Spermatophyta</taxon>
        <taxon>Magnoliopsida</taxon>
        <taxon>eudicotyledons</taxon>
        <taxon>Gunneridae</taxon>
        <taxon>Pentapetalae</taxon>
        <taxon>rosids</taxon>
        <taxon>fabids</taxon>
        <taxon>Celastrales</taxon>
        <taxon>Celastraceae</taxon>
        <taxon>Tripterygium</taxon>
    </lineage>
</organism>
<comment type="caution">
    <text evidence="3">The sequence shown here is derived from an EMBL/GenBank/DDBJ whole genome shotgun (WGS) entry which is preliminary data.</text>
</comment>
<dbReference type="EMBL" id="JAAARO010000005">
    <property type="protein sequence ID" value="KAF5747907.1"/>
    <property type="molecule type" value="Genomic_DNA"/>
</dbReference>
<feature type="region of interest" description="Disordered" evidence="2">
    <location>
        <begin position="1"/>
        <end position="21"/>
    </location>
</feature>
<feature type="coiled-coil region" evidence="1">
    <location>
        <begin position="140"/>
        <end position="167"/>
    </location>
</feature>
<name>A0A7J7DNL8_TRIWF</name>
<evidence type="ECO:0008006" key="5">
    <source>
        <dbReference type="Google" id="ProtNLM"/>
    </source>
</evidence>
<dbReference type="Proteomes" id="UP000593562">
    <property type="component" value="Unassembled WGS sequence"/>
</dbReference>
<evidence type="ECO:0000256" key="1">
    <source>
        <dbReference type="SAM" id="Coils"/>
    </source>
</evidence>
<protein>
    <recommendedName>
        <fullName evidence="5">DUF3741 domain-containing protein</fullName>
    </recommendedName>
</protein>
<evidence type="ECO:0000313" key="4">
    <source>
        <dbReference type="Proteomes" id="UP000593562"/>
    </source>
</evidence>
<keyword evidence="4" id="KW-1185">Reference proteome</keyword>
<evidence type="ECO:0000256" key="2">
    <source>
        <dbReference type="SAM" id="MobiDB-lite"/>
    </source>
</evidence>
<sequence>MKRQDAVSSSRREGSPENLHTKSIGCMSGIFQLVYGSNQSRRFLTFGKRQENNAVSSPKKSVNNSVANIEAEISKEENKISTIQRFSCDVPRSPTLPAEIRRSNSVNSPENFRAPPALVARLMGLEEGPVMTPESTVEKRRKLLRALERCDEDLNALKKIIEVVKNNVSAAGGGDSGDEKIKRCSSSPVVVSHHRHVVLDEFARCAVSGGDAKRHANARVMTQQQQQRQQRKIIKPVEEGIGNNIFTEKLMPTEWIEAKTSNIHSSNIDEDYYEMWNDKVMIETVNEICRDIDWGEKREIGRIGLALHDRIWRDLVDEIVRDMKCFVEVHSCSLPLEACRKRLRF</sequence>
<accession>A0A7J7DNL8</accession>
<dbReference type="AlphaFoldDB" id="A0A7J7DNL8"/>
<dbReference type="InParanoid" id="A0A7J7DNL8"/>
<dbReference type="PANTHER" id="PTHR37234:SF1">
    <property type="entry name" value="OS03G0319200 PROTEIN"/>
    <property type="match status" value="1"/>
</dbReference>
<dbReference type="OrthoDB" id="780613at2759"/>
<reference evidence="3 4" key="1">
    <citation type="journal article" date="2020" name="Nat. Commun.">
        <title>Genome of Tripterygium wilfordii and identification of cytochrome P450 involved in triptolide biosynthesis.</title>
        <authorList>
            <person name="Tu L."/>
            <person name="Su P."/>
            <person name="Zhang Z."/>
            <person name="Gao L."/>
            <person name="Wang J."/>
            <person name="Hu T."/>
            <person name="Zhou J."/>
            <person name="Zhang Y."/>
            <person name="Zhao Y."/>
            <person name="Liu Y."/>
            <person name="Song Y."/>
            <person name="Tong Y."/>
            <person name="Lu Y."/>
            <person name="Yang J."/>
            <person name="Xu C."/>
            <person name="Jia M."/>
            <person name="Peters R.J."/>
            <person name="Huang L."/>
            <person name="Gao W."/>
        </authorList>
    </citation>
    <scope>NUCLEOTIDE SEQUENCE [LARGE SCALE GENOMIC DNA]</scope>
    <source>
        <strain evidence="4">cv. XIE 37</strain>
        <tissue evidence="3">Leaf</tissue>
    </source>
</reference>
<dbReference type="FunCoup" id="A0A7J7DNL8">
    <property type="interactions" value="403"/>
</dbReference>
<keyword evidence="1" id="KW-0175">Coiled coil</keyword>